<accession>A0ABY2ZMP4</accession>
<sequence>MSIVYIPALIPLLMKKENEKGSPLTEDEVRHVRDNATFIEVPRDVAFTMAECRGYFDINPEHCWSQWCSYRRENLLPAAGNV</sequence>
<dbReference type="EMBL" id="VHJB01000036">
    <property type="protein sequence ID" value="TPV41185.1"/>
    <property type="molecule type" value="Genomic_DNA"/>
</dbReference>
<dbReference type="Proteomes" id="UP000315469">
    <property type="component" value="Unassembled WGS sequence"/>
</dbReference>
<proteinExistence type="predicted"/>
<dbReference type="RefSeq" id="WP_003854978.1">
    <property type="nucleotide sequence ID" value="NZ_CP045721.1"/>
</dbReference>
<keyword evidence="2" id="KW-1185">Reference proteome</keyword>
<reference evidence="1 2" key="1">
    <citation type="submission" date="2019-06" db="EMBL/GenBank/DDBJ databases">
        <title>Taxogenomics and systematics of the genus Pantoea.</title>
        <authorList>
            <person name="Tambong J.T."/>
        </authorList>
    </citation>
    <scope>NUCLEOTIDE SEQUENCE [LARGE SCALE GENOMIC DNA]</scope>
    <source>
        <strain evidence="1 2">LMG 24197</strain>
    </source>
</reference>
<protein>
    <submittedName>
        <fullName evidence="1">Uncharacterized protein</fullName>
    </submittedName>
</protein>
<evidence type="ECO:0000313" key="2">
    <source>
        <dbReference type="Proteomes" id="UP000315469"/>
    </source>
</evidence>
<evidence type="ECO:0000313" key="1">
    <source>
        <dbReference type="EMBL" id="TPV41185.1"/>
    </source>
</evidence>
<gene>
    <name evidence="1" type="ORF">FJW02_04920</name>
</gene>
<name>A0ABY2ZMP4_9GAMM</name>
<comment type="caution">
    <text evidence="1">The sequence shown here is derived from an EMBL/GenBank/DDBJ whole genome shotgun (WGS) entry which is preliminary data.</text>
</comment>
<organism evidence="1 2">
    <name type="scientific">Pantoea eucalypti</name>
    <dbReference type="NCBI Taxonomy" id="470933"/>
    <lineage>
        <taxon>Bacteria</taxon>
        <taxon>Pseudomonadati</taxon>
        <taxon>Pseudomonadota</taxon>
        <taxon>Gammaproteobacteria</taxon>
        <taxon>Enterobacterales</taxon>
        <taxon>Erwiniaceae</taxon>
        <taxon>Pantoea</taxon>
    </lineage>
</organism>
<dbReference type="GeneID" id="90522951"/>